<dbReference type="GO" id="GO:0005262">
    <property type="term" value="F:calcium channel activity"/>
    <property type="evidence" value="ECO:0007669"/>
    <property type="project" value="TreeGrafter"/>
</dbReference>
<keyword evidence="3" id="KW-0677">Repeat</keyword>
<accession>A0AA36JJZ6</accession>
<dbReference type="PANTHER" id="PTHR10582:SF2">
    <property type="entry name" value="INACTIVE"/>
    <property type="match status" value="1"/>
</dbReference>
<dbReference type="Gene3D" id="1.10.490.10">
    <property type="entry name" value="Globins"/>
    <property type="match status" value="1"/>
</dbReference>
<evidence type="ECO:0000313" key="9">
    <source>
        <dbReference type="EMBL" id="CAJ1406378.1"/>
    </source>
</evidence>
<feature type="domain" description="Ion transport" evidence="8">
    <location>
        <begin position="542"/>
        <end position="664"/>
    </location>
</feature>
<evidence type="ECO:0000256" key="3">
    <source>
        <dbReference type="ARBA" id="ARBA00022737"/>
    </source>
</evidence>
<feature type="transmembrane region" description="Helical" evidence="7">
    <location>
        <begin position="585"/>
        <end position="603"/>
    </location>
</feature>
<evidence type="ECO:0000256" key="2">
    <source>
        <dbReference type="ARBA" id="ARBA00022692"/>
    </source>
</evidence>
<dbReference type="SUPFAM" id="SSF46458">
    <property type="entry name" value="Globin-like"/>
    <property type="match status" value="1"/>
</dbReference>
<dbReference type="AlphaFoldDB" id="A0AA36JJZ6"/>
<dbReference type="InterPro" id="IPR012292">
    <property type="entry name" value="Globin/Proto"/>
</dbReference>
<proteinExistence type="predicted"/>
<feature type="transmembrane region" description="Helical" evidence="7">
    <location>
        <begin position="408"/>
        <end position="428"/>
    </location>
</feature>
<evidence type="ECO:0000313" key="10">
    <source>
        <dbReference type="Proteomes" id="UP001178507"/>
    </source>
</evidence>
<dbReference type="InterPro" id="IPR005821">
    <property type="entry name" value="Ion_trans_dom"/>
</dbReference>
<keyword evidence="10" id="KW-1185">Reference proteome</keyword>
<protein>
    <recommendedName>
        <fullName evidence="8">Ion transport domain-containing protein</fullName>
    </recommendedName>
</protein>
<keyword evidence="5 7" id="KW-0472">Membrane</keyword>
<feature type="region of interest" description="Disordered" evidence="6">
    <location>
        <begin position="729"/>
        <end position="777"/>
    </location>
</feature>
<keyword evidence="4 7" id="KW-1133">Transmembrane helix</keyword>
<reference evidence="9" key="1">
    <citation type="submission" date="2023-08" db="EMBL/GenBank/DDBJ databases">
        <authorList>
            <person name="Chen Y."/>
            <person name="Shah S."/>
            <person name="Dougan E. K."/>
            <person name="Thang M."/>
            <person name="Chan C."/>
        </authorList>
    </citation>
    <scope>NUCLEOTIDE SEQUENCE</scope>
</reference>
<dbReference type="GO" id="GO:0005886">
    <property type="term" value="C:plasma membrane"/>
    <property type="evidence" value="ECO:0007669"/>
    <property type="project" value="TreeGrafter"/>
</dbReference>
<dbReference type="Proteomes" id="UP001178507">
    <property type="component" value="Unassembled WGS sequence"/>
</dbReference>
<feature type="compositionally biased region" description="Polar residues" evidence="6">
    <location>
        <begin position="746"/>
        <end position="758"/>
    </location>
</feature>
<comment type="caution">
    <text evidence="9">The sequence shown here is derived from an EMBL/GenBank/DDBJ whole genome shotgun (WGS) entry which is preliminary data.</text>
</comment>
<sequence>MFQFNATVMGYGHSDWMLIILQVFGPMVVNAANPTRLIEEADVLSVQLSKVTVKIELVEFKAVMLASLRSLLPKTWSSECEVAWTWLWENIQRMLKANAGKPQLQQKALRKLYGSLTEEQLVGFRNGIYTTFFQKCAQGQDYFKQSSTRLHFIADRVIMFTQEIYKDPKGVMEDLSALGLRHVGYGIPTELFGPFVSAAIENIRMLTSDGNQEEAFRWSIGLISRVLVRTITEGSTLVMRAINANCGKMLRKAVSCAPRGERAEWMLKVQVGTQSISPLLWSIESGSLEAAGAIISDLLTIRADRDHYYYAMEALFIRHSDIVRRICQDGPELLPTLFDGLIWRSRNSQNGLRRVNYFIKYLIVDTSGSFSESFRHVVDNDDPSIACHPAVVLSADIIWSRLASFTFLLGKLWFLLNLVIFVVTQAVLSDYRGNQSSAASLCVFIGRLFIYILGLGQLLIHHLYNISKSCRARDVKFIKCIPLPSYLIHFSEALSGLLCLALVGMFCQEPILHCLGIPRDPEAPDFAELGANCPEVDHLIGSYSSFAFAATLLYFLLLLELTVFSTKLSTFVLVCGRMLSEVGQFLFALFFVVVAFSCGLASSDVGNEQFSDIFPAMLSLSRIMLGMFSSEEMQALDEPKLVLSVSIFVICTTIFLLNLLIAQLNCAYLGIFKDMLGYARLNRGSIILDNVIDVSAKRWNRFTASLRMDEKLEFNEGDIGLPGGIQVSEPASAHPVTTDSIKRYGGSTSPASHWPETSNDQETEDKVDKLEKIIDAR</sequence>
<dbReference type="GO" id="GO:0020037">
    <property type="term" value="F:heme binding"/>
    <property type="evidence" value="ECO:0007669"/>
    <property type="project" value="InterPro"/>
</dbReference>
<dbReference type="InterPro" id="IPR044399">
    <property type="entry name" value="Mb-like_M"/>
</dbReference>
<feature type="transmembrane region" description="Helical" evidence="7">
    <location>
        <begin position="641"/>
        <end position="661"/>
    </location>
</feature>
<dbReference type="CDD" id="cd01040">
    <property type="entry name" value="Mb-like"/>
    <property type="match status" value="1"/>
</dbReference>
<gene>
    <name evidence="9" type="ORF">EVOR1521_LOCUS28359</name>
</gene>
<name>A0AA36JJZ6_9DINO</name>
<feature type="compositionally biased region" description="Basic and acidic residues" evidence="6">
    <location>
        <begin position="764"/>
        <end position="777"/>
    </location>
</feature>
<comment type="subcellular location">
    <subcellularLocation>
        <location evidence="1">Membrane</location>
        <topology evidence="1">Multi-pass membrane protein</topology>
    </subcellularLocation>
</comment>
<dbReference type="InterPro" id="IPR024862">
    <property type="entry name" value="TRPV"/>
</dbReference>
<dbReference type="PANTHER" id="PTHR10582">
    <property type="entry name" value="TRANSIENT RECEPTOR POTENTIAL ION CHANNEL PROTEIN"/>
    <property type="match status" value="1"/>
</dbReference>
<keyword evidence="2 7" id="KW-0812">Transmembrane</keyword>
<dbReference type="EMBL" id="CAUJNA010003627">
    <property type="protein sequence ID" value="CAJ1406378.1"/>
    <property type="molecule type" value="Genomic_DNA"/>
</dbReference>
<feature type="transmembrane region" description="Helical" evidence="7">
    <location>
        <begin position="486"/>
        <end position="506"/>
    </location>
</feature>
<feature type="transmembrane region" description="Helical" evidence="7">
    <location>
        <begin position="546"/>
        <end position="564"/>
    </location>
</feature>
<dbReference type="InterPro" id="IPR009050">
    <property type="entry name" value="Globin-like_sf"/>
</dbReference>
<feature type="transmembrane region" description="Helical" evidence="7">
    <location>
        <begin position="448"/>
        <end position="466"/>
    </location>
</feature>
<organism evidence="9 10">
    <name type="scientific">Effrenium voratum</name>
    <dbReference type="NCBI Taxonomy" id="2562239"/>
    <lineage>
        <taxon>Eukaryota</taxon>
        <taxon>Sar</taxon>
        <taxon>Alveolata</taxon>
        <taxon>Dinophyceae</taxon>
        <taxon>Suessiales</taxon>
        <taxon>Symbiodiniaceae</taxon>
        <taxon>Effrenium</taxon>
    </lineage>
</organism>
<evidence type="ECO:0000256" key="4">
    <source>
        <dbReference type="ARBA" id="ARBA00022989"/>
    </source>
</evidence>
<evidence type="ECO:0000259" key="8">
    <source>
        <dbReference type="Pfam" id="PF00520"/>
    </source>
</evidence>
<evidence type="ECO:0000256" key="1">
    <source>
        <dbReference type="ARBA" id="ARBA00004141"/>
    </source>
</evidence>
<dbReference type="Pfam" id="PF00520">
    <property type="entry name" value="Ion_trans"/>
    <property type="match status" value="1"/>
</dbReference>
<dbReference type="GO" id="GO:0098703">
    <property type="term" value="P:calcium ion import across plasma membrane"/>
    <property type="evidence" value="ECO:0007669"/>
    <property type="project" value="TreeGrafter"/>
</dbReference>
<evidence type="ECO:0000256" key="7">
    <source>
        <dbReference type="SAM" id="Phobius"/>
    </source>
</evidence>
<evidence type="ECO:0000256" key="6">
    <source>
        <dbReference type="SAM" id="MobiDB-lite"/>
    </source>
</evidence>
<evidence type="ECO:0000256" key="5">
    <source>
        <dbReference type="ARBA" id="ARBA00023136"/>
    </source>
</evidence>
<dbReference type="GO" id="GO:0019825">
    <property type="term" value="F:oxygen binding"/>
    <property type="evidence" value="ECO:0007669"/>
    <property type="project" value="InterPro"/>
</dbReference>